<reference evidence="2 3" key="1">
    <citation type="submission" date="2019-07" db="EMBL/GenBank/DDBJ databases">
        <title>Whole genome shotgun sequence of Pseudonocardia sulfidoxydans NBRC 16205.</title>
        <authorList>
            <person name="Hosoyama A."/>
            <person name="Uohara A."/>
            <person name="Ohji S."/>
            <person name="Ichikawa N."/>
        </authorList>
    </citation>
    <scope>NUCLEOTIDE SEQUENCE [LARGE SCALE GENOMIC DNA]</scope>
    <source>
        <strain evidence="2 3">NBRC 16205</strain>
    </source>
</reference>
<keyword evidence="3" id="KW-1185">Reference proteome</keyword>
<evidence type="ECO:0000313" key="3">
    <source>
        <dbReference type="Proteomes" id="UP000321685"/>
    </source>
</evidence>
<dbReference type="OrthoDB" id="285364at2"/>
<dbReference type="InterPro" id="IPR038694">
    <property type="entry name" value="DUF427_sf"/>
</dbReference>
<dbReference type="EMBL" id="BJVJ01000100">
    <property type="protein sequence ID" value="GEL26611.1"/>
    <property type="molecule type" value="Genomic_DNA"/>
</dbReference>
<dbReference type="Pfam" id="PF04248">
    <property type="entry name" value="NTP_transf_9"/>
    <property type="match status" value="1"/>
</dbReference>
<name>A0A511DP70_9PSEU</name>
<dbReference type="RefSeq" id="WP_147114955.1">
    <property type="nucleotide sequence ID" value="NZ_BJVJ01000100.1"/>
</dbReference>
<sequence>MAIRVGDHLAASLTGLRHEPIARRVRAWSGDRLLLDSTHALLVWEPGRVVPQYAVPVDDVRTHLTPDPGFSGRRHGPGAVPVGPGGAEVLTPATGFGVHSCAGAVLTLSTGGAEPLRGAAFRPEDPDLAGYVVVDFDAPDRWAEEDEDVVGHPRDPYHRVDARRSSRHVVVRDGDRVLADSRRPTLVFETTLPVRYYLPREDVVAELHASDTVSTCAYKGRAAYLSSATRADVAWTYPAPLPDAAQLTDLVAFFDERLDVEVDGVVAQRRTTPWSDA</sequence>
<evidence type="ECO:0000313" key="2">
    <source>
        <dbReference type="EMBL" id="GEL26611.1"/>
    </source>
</evidence>
<organism evidence="2 3">
    <name type="scientific">Pseudonocardia sulfidoxydans NBRC 16205</name>
    <dbReference type="NCBI Taxonomy" id="1223511"/>
    <lineage>
        <taxon>Bacteria</taxon>
        <taxon>Bacillati</taxon>
        <taxon>Actinomycetota</taxon>
        <taxon>Actinomycetes</taxon>
        <taxon>Pseudonocardiales</taxon>
        <taxon>Pseudonocardiaceae</taxon>
        <taxon>Pseudonocardia</taxon>
    </lineage>
</organism>
<dbReference type="PANTHER" id="PTHR34310:SF9">
    <property type="entry name" value="BLR5716 PROTEIN"/>
    <property type="match status" value="1"/>
</dbReference>
<comment type="caution">
    <text evidence="2">The sequence shown here is derived from an EMBL/GenBank/DDBJ whole genome shotgun (WGS) entry which is preliminary data.</text>
</comment>
<evidence type="ECO:0000259" key="1">
    <source>
        <dbReference type="Pfam" id="PF04248"/>
    </source>
</evidence>
<dbReference type="AlphaFoldDB" id="A0A511DP70"/>
<feature type="domain" description="DUF427" evidence="1">
    <location>
        <begin position="170"/>
        <end position="255"/>
    </location>
</feature>
<dbReference type="PANTHER" id="PTHR34310">
    <property type="entry name" value="DUF427 DOMAIN PROTEIN (AFU_ORTHOLOGUE AFUA_3G02220)"/>
    <property type="match status" value="1"/>
</dbReference>
<accession>A0A511DP70</accession>
<dbReference type="InterPro" id="IPR007361">
    <property type="entry name" value="DUF427"/>
</dbReference>
<proteinExistence type="predicted"/>
<protein>
    <recommendedName>
        <fullName evidence="1">DUF427 domain-containing protein</fullName>
    </recommendedName>
</protein>
<dbReference type="Gene3D" id="2.170.150.40">
    <property type="entry name" value="Domain of unknown function (DUF427)"/>
    <property type="match status" value="2"/>
</dbReference>
<gene>
    <name evidence="2" type="ORF">PSU4_55650</name>
</gene>
<dbReference type="Proteomes" id="UP000321685">
    <property type="component" value="Unassembled WGS sequence"/>
</dbReference>